<dbReference type="InterPro" id="IPR036291">
    <property type="entry name" value="NAD(P)-bd_dom_sf"/>
</dbReference>
<dbReference type="InterPro" id="IPR022674">
    <property type="entry name" value="G6P_DH_NAD-bd"/>
</dbReference>
<feature type="domain" description="Glucose-6-phosphate dehydrogenase NAD-binding" evidence="8">
    <location>
        <begin position="6"/>
        <end position="186"/>
    </location>
</feature>
<feature type="binding site" evidence="7">
    <location>
        <position position="181"/>
    </location>
    <ligand>
        <name>substrate</name>
    </ligand>
</feature>
<comment type="similarity">
    <text evidence="2 7">Belongs to the glucose-6-phosphate dehydrogenase family.</text>
</comment>
<comment type="pathway">
    <text evidence="1 7">Carbohydrate degradation; pentose phosphate pathway; D-ribulose 5-phosphate from D-glucose 6-phosphate (oxidative stage): step 1/3.</text>
</comment>
<evidence type="ECO:0000256" key="2">
    <source>
        <dbReference type="ARBA" id="ARBA00009975"/>
    </source>
</evidence>
<dbReference type="UniPathway" id="UPA00115">
    <property type="reaction ID" value="UER00408"/>
</dbReference>
<dbReference type="NCBIfam" id="TIGR00871">
    <property type="entry name" value="zwf"/>
    <property type="match status" value="1"/>
</dbReference>
<dbReference type="GO" id="GO:0050661">
    <property type="term" value="F:NADP binding"/>
    <property type="evidence" value="ECO:0007669"/>
    <property type="project" value="UniProtKB-UniRule"/>
</dbReference>
<evidence type="ECO:0000256" key="6">
    <source>
        <dbReference type="ARBA" id="ARBA00023277"/>
    </source>
</evidence>
<feature type="binding site" evidence="7">
    <location>
        <begin position="85"/>
        <end position="86"/>
    </location>
    <ligand>
        <name>NADP(+)</name>
        <dbReference type="ChEBI" id="CHEBI:58349"/>
    </ligand>
</feature>
<dbReference type="SUPFAM" id="SSF51735">
    <property type="entry name" value="NAD(P)-binding Rossmann-fold domains"/>
    <property type="match status" value="1"/>
</dbReference>
<evidence type="ECO:0000313" key="11">
    <source>
        <dbReference type="Proteomes" id="UP000317909"/>
    </source>
</evidence>
<organism evidence="10 11">
    <name type="scientific">Lacipirellula limnantheis</name>
    <dbReference type="NCBI Taxonomy" id="2528024"/>
    <lineage>
        <taxon>Bacteria</taxon>
        <taxon>Pseudomonadati</taxon>
        <taxon>Planctomycetota</taxon>
        <taxon>Planctomycetia</taxon>
        <taxon>Pirellulales</taxon>
        <taxon>Lacipirellulaceae</taxon>
        <taxon>Lacipirellula</taxon>
    </lineage>
</organism>
<dbReference type="GO" id="GO:0009051">
    <property type="term" value="P:pentose-phosphate shunt, oxidative branch"/>
    <property type="evidence" value="ECO:0007669"/>
    <property type="project" value="TreeGrafter"/>
</dbReference>
<sequence length="484" mass="54412">MPATFVIFGASGDLTSRKLIPALYKLHCKKRLKDGLKVVGFSRSPFTHEEWRHELTATTKKYAGDEFKEDAWNEFAANVFYHAGDIGNAADFDSLGQFLAELEKGAAATRVYYLATAPQFYGPAVEQLGRSGLADESNGPRRVVIEKPFGVDLQSAKDLNRIVHAVFAEHQVYRIDHYLGKETVQNLLVLRFANTIFEPVWNRNYIDHVQITVAEEVVVGKRAGYYDTAGVMRDMFQNHLLQLLMITAMEAPVRYEADAVRNEKVKVLHALRSLSPEEVATDTIRGQYSGYADSPEVAPGSQTATFAAIKLSIDNWRWQGVPFYLRSGKAMSCRTTQIVIQFREPPQKLFANGASGLCGSNRLIVQVQPSEGIQLHFQTKVPDAGMKLRQTDLDFNYLREFRRPMPEAYERLLLDALEGDASLFARADEVEAAWKVCDPILKAWSAGNAPPLLSYEPGYWGPVECEQWMEAQGRQWFDTCPVLA</sequence>
<comment type="caution">
    <text evidence="7">Lacks conserved residue(s) required for the propagation of feature annotation.</text>
</comment>
<dbReference type="InterPro" id="IPR001282">
    <property type="entry name" value="G6P_DH"/>
</dbReference>
<dbReference type="EMBL" id="CP036339">
    <property type="protein sequence ID" value="QDT74992.1"/>
    <property type="molecule type" value="Genomic_DNA"/>
</dbReference>
<feature type="active site" description="Proton acceptor" evidence="7">
    <location>
        <position position="239"/>
    </location>
</feature>
<evidence type="ECO:0000256" key="7">
    <source>
        <dbReference type="HAMAP-Rule" id="MF_00966"/>
    </source>
</evidence>
<dbReference type="PANTHER" id="PTHR23429">
    <property type="entry name" value="GLUCOSE-6-PHOSPHATE 1-DEHYDROGENASE G6PD"/>
    <property type="match status" value="1"/>
</dbReference>
<keyword evidence="5 7" id="KW-0560">Oxidoreductase</keyword>
<dbReference type="GO" id="GO:0006006">
    <property type="term" value="P:glucose metabolic process"/>
    <property type="evidence" value="ECO:0007669"/>
    <property type="project" value="UniProtKB-KW"/>
</dbReference>
<dbReference type="Pfam" id="PF00479">
    <property type="entry name" value="G6PD_N"/>
    <property type="match status" value="1"/>
</dbReference>
<dbReference type="PANTHER" id="PTHR23429:SF0">
    <property type="entry name" value="GLUCOSE-6-PHOSPHATE 1-DEHYDROGENASE"/>
    <property type="match status" value="1"/>
</dbReference>
<evidence type="ECO:0000256" key="5">
    <source>
        <dbReference type="ARBA" id="ARBA00023002"/>
    </source>
</evidence>
<dbReference type="GO" id="GO:0005829">
    <property type="term" value="C:cytosol"/>
    <property type="evidence" value="ECO:0007669"/>
    <property type="project" value="TreeGrafter"/>
</dbReference>
<keyword evidence="11" id="KW-1185">Reference proteome</keyword>
<dbReference type="PIRSF" id="PIRSF000110">
    <property type="entry name" value="G6PD"/>
    <property type="match status" value="1"/>
</dbReference>
<feature type="binding site" evidence="7">
    <location>
        <position position="234"/>
    </location>
    <ligand>
        <name>substrate</name>
    </ligand>
</feature>
<reference evidence="10 11" key="1">
    <citation type="submission" date="2019-02" db="EMBL/GenBank/DDBJ databases">
        <title>Deep-cultivation of Planctomycetes and their phenomic and genomic characterization uncovers novel biology.</title>
        <authorList>
            <person name="Wiegand S."/>
            <person name="Jogler M."/>
            <person name="Boedeker C."/>
            <person name="Pinto D."/>
            <person name="Vollmers J."/>
            <person name="Rivas-Marin E."/>
            <person name="Kohn T."/>
            <person name="Peeters S.H."/>
            <person name="Heuer A."/>
            <person name="Rast P."/>
            <person name="Oberbeckmann S."/>
            <person name="Bunk B."/>
            <person name="Jeske O."/>
            <person name="Meyerdierks A."/>
            <person name="Storesund J.E."/>
            <person name="Kallscheuer N."/>
            <person name="Luecker S."/>
            <person name="Lage O.M."/>
            <person name="Pohl T."/>
            <person name="Merkel B.J."/>
            <person name="Hornburger P."/>
            <person name="Mueller R.-W."/>
            <person name="Bruemmer F."/>
            <person name="Labrenz M."/>
            <person name="Spormann A.M."/>
            <person name="Op den Camp H."/>
            <person name="Overmann J."/>
            <person name="Amann R."/>
            <person name="Jetten M.S.M."/>
            <person name="Mascher T."/>
            <person name="Medema M.H."/>
            <person name="Devos D.P."/>
            <person name="Kaster A.-K."/>
            <person name="Ovreas L."/>
            <person name="Rohde M."/>
            <person name="Galperin M.Y."/>
            <person name="Jogler C."/>
        </authorList>
    </citation>
    <scope>NUCLEOTIDE SEQUENCE [LARGE SCALE GENOMIC DNA]</scope>
    <source>
        <strain evidence="10 11">I41</strain>
    </source>
</reference>
<dbReference type="InterPro" id="IPR022675">
    <property type="entry name" value="G6P_DH_C"/>
</dbReference>
<dbReference type="InterPro" id="IPR019796">
    <property type="entry name" value="G6P_DH_AS"/>
</dbReference>
<evidence type="ECO:0000259" key="8">
    <source>
        <dbReference type="Pfam" id="PF00479"/>
    </source>
</evidence>
<keyword evidence="3 7" id="KW-0313">Glucose metabolism</keyword>
<evidence type="ECO:0000259" key="9">
    <source>
        <dbReference type="Pfam" id="PF02781"/>
    </source>
</evidence>
<evidence type="ECO:0000256" key="3">
    <source>
        <dbReference type="ARBA" id="ARBA00022526"/>
    </source>
</evidence>
<feature type="binding site" evidence="7">
    <location>
        <position position="177"/>
    </location>
    <ligand>
        <name>substrate</name>
    </ligand>
</feature>
<feature type="binding site" evidence="7">
    <location>
        <position position="215"/>
    </location>
    <ligand>
        <name>substrate</name>
    </ligand>
</feature>
<feature type="binding site" evidence="7">
    <location>
        <position position="43"/>
    </location>
    <ligand>
        <name>NADP(+)</name>
        <dbReference type="ChEBI" id="CHEBI:58349"/>
    </ligand>
</feature>
<evidence type="ECO:0000256" key="4">
    <source>
        <dbReference type="ARBA" id="ARBA00022857"/>
    </source>
</evidence>
<comment type="catalytic activity">
    <reaction evidence="7">
        <text>D-glucose 6-phosphate + NADP(+) = 6-phospho-D-glucono-1,5-lactone + NADPH + H(+)</text>
        <dbReference type="Rhea" id="RHEA:15841"/>
        <dbReference type="ChEBI" id="CHEBI:15378"/>
        <dbReference type="ChEBI" id="CHEBI:57783"/>
        <dbReference type="ChEBI" id="CHEBI:57955"/>
        <dbReference type="ChEBI" id="CHEBI:58349"/>
        <dbReference type="ChEBI" id="CHEBI:61548"/>
        <dbReference type="EC" id="1.1.1.49"/>
    </reaction>
</comment>
<dbReference type="OrthoDB" id="9802739at2"/>
<dbReference type="SUPFAM" id="SSF55347">
    <property type="entry name" value="Glyceraldehyde-3-phosphate dehydrogenase-like, C-terminal domain"/>
    <property type="match status" value="1"/>
</dbReference>
<proteinExistence type="inferred from homology"/>
<dbReference type="HAMAP" id="MF_00966">
    <property type="entry name" value="G6PD"/>
    <property type="match status" value="1"/>
</dbReference>
<dbReference type="RefSeq" id="WP_145434697.1">
    <property type="nucleotide sequence ID" value="NZ_CP036339.1"/>
</dbReference>
<dbReference type="PRINTS" id="PR00079">
    <property type="entry name" value="G6PDHDRGNASE"/>
</dbReference>
<keyword evidence="6 7" id="KW-0119">Carbohydrate metabolism</keyword>
<dbReference type="Pfam" id="PF02781">
    <property type="entry name" value="G6PD_C"/>
    <property type="match status" value="1"/>
</dbReference>
<dbReference type="Gene3D" id="3.30.360.10">
    <property type="entry name" value="Dihydrodipicolinate Reductase, domain 2"/>
    <property type="match status" value="1"/>
</dbReference>
<feature type="binding site" evidence="7">
    <location>
        <position position="329"/>
    </location>
    <ligand>
        <name>substrate</name>
    </ligand>
</feature>
<feature type="domain" description="Glucose-6-phosphate dehydrogenase C-terminal" evidence="9">
    <location>
        <begin position="188"/>
        <end position="476"/>
    </location>
</feature>
<feature type="binding site" evidence="7">
    <location>
        <position position="147"/>
    </location>
    <ligand>
        <name>NADP(+)</name>
        <dbReference type="ChEBI" id="CHEBI:58349"/>
    </ligand>
</feature>
<evidence type="ECO:0000313" key="10">
    <source>
        <dbReference type="EMBL" id="QDT74992.1"/>
    </source>
</evidence>
<dbReference type="Gene3D" id="3.40.50.720">
    <property type="entry name" value="NAD(P)-binding Rossmann-like Domain"/>
    <property type="match status" value="1"/>
</dbReference>
<gene>
    <name evidence="10" type="primary">zwf_2</name>
    <name evidence="7" type="synonym">zwf</name>
    <name evidence="10" type="ORF">I41_41980</name>
</gene>
<dbReference type="KEGG" id="llh:I41_41980"/>
<protein>
    <recommendedName>
        <fullName evidence="7">Glucose-6-phosphate 1-dehydrogenase</fullName>
        <shortName evidence="7">G6PD</shortName>
        <ecNumber evidence="7">1.1.1.49</ecNumber>
    </recommendedName>
</protein>
<dbReference type="GO" id="GO:0004345">
    <property type="term" value="F:glucose-6-phosphate dehydrogenase activity"/>
    <property type="evidence" value="ECO:0007669"/>
    <property type="project" value="UniProtKB-UniRule"/>
</dbReference>
<dbReference type="Proteomes" id="UP000317909">
    <property type="component" value="Chromosome"/>
</dbReference>
<accession>A0A517U2Z3</accession>
<dbReference type="AlphaFoldDB" id="A0A517U2Z3"/>
<comment type="function">
    <text evidence="7">Catalyzes the oxidation of glucose 6-phosphate to 6-phosphogluconolactone.</text>
</comment>
<dbReference type="EC" id="1.1.1.49" evidence="7"/>
<dbReference type="PROSITE" id="PS00069">
    <property type="entry name" value="G6P_DEHYDROGENASE"/>
    <property type="match status" value="1"/>
</dbReference>
<name>A0A517U2Z3_9BACT</name>
<evidence type="ECO:0000256" key="1">
    <source>
        <dbReference type="ARBA" id="ARBA00004937"/>
    </source>
</evidence>
<keyword evidence="4 7" id="KW-0521">NADP</keyword>